<dbReference type="GO" id="GO:0016829">
    <property type="term" value="F:lyase activity"/>
    <property type="evidence" value="ECO:0007669"/>
    <property type="project" value="UniProtKB-KW"/>
</dbReference>
<dbReference type="Pfam" id="PF14683">
    <property type="entry name" value="CBM-like"/>
    <property type="match status" value="1"/>
</dbReference>
<evidence type="ECO:0000313" key="2">
    <source>
        <dbReference type="EMBL" id="UZW20343.1"/>
    </source>
</evidence>
<dbReference type="InterPro" id="IPR016590">
    <property type="entry name" value="Rhamnogalacturonase_B"/>
</dbReference>
<organism evidence="2 3">
    <name type="scientific">Pseudomonas quebecensis</name>
    <dbReference type="NCBI Taxonomy" id="2995174"/>
    <lineage>
        <taxon>Bacteria</taxon>
        <taxon>Pseudomonadati</taxon>
        <taxon>Pseudomonadota</taxon>
        <taxon>Gammaproteobacteria</taxon>
        <taxon>Pseudomonadales</taxon>
        <taxon>Pseudomonadaceae</taxon>
        <taxon>Pseudomonas</taxon>
    </lineage>
</organism>
<proteinExistence type="predicted"/>
<sequence length="112" mass="12441">METQTRVCQTTLYQNELEVARGTVDIMPGTRAQVTLSAQLPQGRVKWQIGVADGTPAGFLNASRLASEHPSDSRMAPWKPLIYTVGSSPLTDFPAVQWRDVNSPTRINFRVR</sequence>
<evidence type="ECO:0000259" key="1">
    <source>
        <dbReference type="Pfam" id="PF14683"/>
    </source>
</evidence>
<keyword evidence="2" id="KW-0456">Lyase</keyword>
<reference evidence="2" key="1">
    <citation type="submission" date="2022-11" db="EMBL/GenBank/DDBJ databases">
        <title>Taxonomic description of a new Pseudomonas species.</title>
        <authorList>
            <person name="Tambong J.T."/>
        </authorList>
    </citation>
    <scope>NUCLEOTIDE SEQUENCE</scope>
    <source>
        <strain evidence="2">S1Bt42</strain>
    </source>
</reference>
<dbReference type="InterPro" id="IPR029411">
    <property type="entry name" value="RG-lyase_III"/>
</dbReference>
<dbReference type="SUPFAM" id="SSF49785">
    <property type="entry name" value="Galactose-binding domain-like"/>
    <property type="match status" value="1"/>
</dbReference>
<dbReference type="EMBL" id="CP112866">
    <property type="protein sequence ID" value="UZW20343.1"/>
    <property type="molecule type" value="Genomic_DNA"/>
</dbReference>
<accession>A0ABY6QLJ3</accession>
<dbReference type="InterPro" id="IPR008979">
    <property type="entry name" value="Galactose-bd-like_sf"/>
</dbReference>
<dbReference type="PANTHER" id="PTHR36574">
    <property type="entry name" value="RHAMNOGALACTURONATE LYASE-RELATED"/>
    <property type="match status" value="1"/>
</dbReference>
<name>A0ABY6QLJ3_9PSED</name>
<dbReference type="PANTHER" id="PTHR36574:SF1">
    <property type="entry name" value="RHAMNOGALACTURONATE LYASE-RELATED"/>
    <property type="match status" value="1"/>
</dbReference>
<keyword evidence="3" id="KW-1185">Reference proteome</keyword>
<feature type="domain" description="Rhamnogalacturonan lyase" evidence="1">
    <location>
        <begin position="47"/>
        <end position="111"/>
    </location>
</feature>
<dbReference type="RefSeq" id="WP_266246083.1">
    <property type="nucleotide sequence ID" value="NZ_CP112866.1"/>
</dbReference>
<dbReference type="Gene3D" id="2.60.120.260">
    <property type="entry name" value="Galactose-binding domain-like"/>
    <property type="match status" value="1"/>
</dbReference>
<gene>
    <name evidence="2" type="ORF">OSC50_08405</name>
</gene>
<dbReference type="Proteomes" id="UP001164116">
    <property type="component" value="Chromosome"/>
</dbReference>
<protein>
    <submittedName>
        <fullName evidence="2">Polysaccharide lyase family protein</fullName>
    </submittedName>
</protein>
<evidence type="ECO:0000313" key="3">
    <source>
        <dbReference type="Proteomes" id="UP001164116"/>
    </source>
</evidence>